<organism evidence="1 2">
    <name type="scientific">Saprolegnia parasitica (strain CBS 223.65)</name>
    <dbReference type="NCBI Taxonomy" id="695850"/>
    <lineage>
        <taxon>Eukaryota</taxon>
        <taxon>Sar</taxon>
        <taxon>Stramenopiles</taxon>
        <taxon>Oomycota</taxon>
        <taxon>Saprolegniomycetes</taxon>
        <taxon>Saprolegniales</taxon>
        <taxon>Saprolegniaceae</taxon>
        <taxon>Saprolegnia</taxon>
    </lineage>
</organism>
<sequence length="117" mass="13229">MRNCSTLSTIELSYDLSLLPAFLPMPLPRHLHRLRLFVSDEPYHPKSGWFKITALPVRSVAHFVATAIDGSALTHLSLDKLRRLTHLELLNVQSALGSLRLQEQPVDTCDMFGESDY</sequence>
<name>A0A067BVY2_SAPPC</name>
<dbReference type="GeneID" id="24137585"/>
<dbReference type="AlphaFoldDB" id="A0A067BVY2"/>
<evidence type="ECO:0000313" key="2">
    <source>
        <dbReference type="Proteomes" id="UP000030745"/>
    </source>
</evidence>
<protein>
    <submittedName>
        <fullName evidence="1">Uncharacterized protein</fullName>
    </submittedName>
</protein>
<dbReference type="VEuPathDB" id="FungiDB:SPRG_15906"/>
<dbReference type="Proteomes" id="UP000030745">
    <property type="component" value="Unassembled WGS sequence"/>
</dbReference>
<dbReference type="KEGG" id="spar:SPRG_15906"/>
<dbReference type="EMBL" id="KK583400">
    <property type="protein sequence ID" value="KDO18737.1"/>
    <property type="molecule type" value="Genomic_DNA"/>
</dbReference>
<proteinExistence type="predicted"/>
<dbReference type="RefSeq" id="XP_012210563.1">
    <property type="nucleotide sequence ID" value="XM_012355173.1"/>
</dbReference>
<keyword evidence="2" id="KW-1185">Reference proteome</keyword>
<gene>
    <name evidence="1" type="ORF">SPRG_15906</name>
</gene>
<reference evidence="1 2" key="1">
    <citation type="journal article" date="2013" name="PLoS Genet.">
        <title>Distinctive expansion of potential virulence genes in the genome of the oomycete fish pathogen Saprolegnia parasitica.</title>
        <authorList>
            <person name="Jiang R.H."/>
            <person name="de Bruijn I."/>
            <person name="Haas B.J."/>
            <person name="Belmonte R."/>
            <person name="Lobach L."/>
            <person name="Christie J."/>
            <person name="van den Ackerveken G."/>
            <person name="Bottin A."/>
            <person name="Bulone V."/>
            <person name="Diaz-Moreno S.M."/>
            <person name="Dumas B."/>
            <person name="Fan L."/>
            <person name="Gaulin E."/>
            <person name="Govers F."/>
            <person name="Grenville-Briggs L.J."/>
            <person name="Horner N.R."/>
            <person name="Levin J.Z."/>
            <person name="Mammella M."/>
            <person name="Meijer H.J."/>
            <person name="Morris P."/>
            <person name="Nusbaum C."/>
            <person name="Oome S."/>
            <person name="Phillips A.J."/>
            <person name="van Rooyen D."/>
            <person name="Rzeszutek E."/>
            <person name="Saraiva M."/>
            <person name="Secombes C.J."/>
            <person name="Seidl M.F."/>
            <person name="Snel B."/>
            <person name="Stassen J.H."/>
            <person name="Sykes S."/>
            <person name="Tripathy S."/>
            <person name="van den Berg H."/>
            <person name="Vega-Arreguin J.C."/>
            <person name="Wawra S."/>
            <person name="Young S.K."/>
            <person name="Zeng Q."/>
            <person name="Dieguez-Uribeondo J."/>
            <person name="Russ C."/>
            <person name="Tyler B.M."/>
            <person name="van West P."/>
        </authorList>
    </citation>
    <scope>NUCLEOTIDE SEQUENCE [LARGE SCALE GENOMIC DNA]</scope>
    <source>
        <strain evidence="1 2">CBS 223.65</strain>
    </source>
</reference>
<accession>A0A067BVY2</accession>
<evidence type="ECO:0000313" key="1">
    <source>
        <dbReference type="EMBL" id="KDO18737.1"/>
    </source>
</evidence>